<evidence type="ECO:0000313" key="4">
    <source>
        <dbReference type="Proteomes" id="UP001501521"/>
    </source>
</evidence>
<gene>
    <name evidence="3" type="ORF">GCM10025789_28410</name>
</gene>
<sequence>MTDPFNWLACPHCTSPLSREGGTLHCATGHSFDVARQGYVNLLGHTAPKNADTPAMLDARARVLASGLFDPVADAVAAAASTATRILEVGAGTGFYLARALDALPQAAGLATDVSVAAAKRAARAHPRAASVVADTWAGLPVAEHAVDALLCVFAPRNPAEFSRVLAPGGSLVVVVPLPSHLQEIRARHGLLDVPDDKAGAVAAAFPGWPVSATAVERTVDLSAEQARDLIAMGPNAFHAAPEQVDGGTCTVAVTVLRLTQPGSRHVG</sequence>
<protein>
    <submittedName>
        <fullName evidence="3">Methyltransferase domain-containing protein</fullName>
    </submittedName>
</protein>
<evidence type="ECO:0000313" key="3">
    <source>
        <dbReference type="EMBL" id="GAA4907222.1"/>
    </source>
</evidence>
<dbReference type="InterPro" id="IPR016718">
    <property type="entry name" value="rRNA_m1G-MeTrfase_A_prd"/>
</dbReference>
<dbReference type="GO" id="GO:0032259">
    <property type="term" value="P:methylation"/>
    <property type="evidence" value="ECO:0007669"/>
    <property type="project" value="UniProtKB-KW"/>
</dbReference>
<dbReference type="InterPro" id="IPR041698">
    <property type="entry name" value="Methyltransf_25"/>
</dbReference>
<comment type="caution">
    <text evidence="3">The sequence shown here is derived from an EMBL/GenBank/DDBJ whole genome shotgun (WGS) entry which is preliminary data.</text>
</comment>
<dbReference type="InterPro" id="IPR029063">
    <property type="entry name" value="SAM-dependent_MTases_sf"/>
</dbReference>
<dbReference type="Pfam" id="PF13649">
    <property type="entry name" value="Methyltransf_25"/>
    <property type="match status" value="1"/>
</dbReference>
<proteinExistence type="predicted"/>
<dbReference type="GO" id="GO:0008168">
    <property type="term" value="F:methyltransferase activity"/>
    <property type="evidence" value="ECO:0007669"/>
    <property type="project" value="UniProtKB-KW"/>
</dbReference>
<feature type="domain" description="Methyltransferase" evidence="1">
    <location>
        <begin position="86"/>
        <end position="170"/>
    </location>
</feature>
<dbReference type="Pfam" id="PF21302">
    <property type="entry name" value="Zn_ribbon_RlmA"/>
    <property type="match status" value="1"/>
</dbReference>
<dbReference type="RefSeq" id="WP_345584013.1">
    <property type="nucleotide sequence ID" value="NZ_BAABLV010000041.1"/>
</dbReference>
<reference evidence="4" key="1">
    <citation type="journal article" date="2019" name="Int. J. Syst. Evol. Microbiol.">
        <title>The Global Catalogue of Microorganisms (GCM) 10K type strain sequencing project: providing services to taxonomists for standard genome sequencing and annotation.</title>
        <authorList>
            <consortium name="The Broad Institute Genomics Platform"/>
            <consortium name="The Broad Institute Genome Sequencing Center for Infectious Disease"/>
            <person name="Wu L."/>
            <person name="Ma J."/>
        </authorList>
    </citation>
    <scope>NUCLEOTIDE SEQUENCE [LARGE SCALE GENOMIC DNA]</scope>
    <source>
        <strain evidence="4">JCM 19125</strain>
    </source>
</reference>
<dbReference type="PIRSF" id="PIRSF018249">
    <property type="entry name" value="MyrA_prd"/>
    <property type="match status" value="1"/>
</dbReference>
<dbReference type="Gene3D" id="3.40.50.150">
    <property type="entry name" value="Vaccinia Virus protein VP39"/>
    <property type="match status" value="1"/>
</dbReference>
<evidence type="ECO:0000259" key="1">
    <source>
        <dbReference type="Pfam" id="PF13649"/>
    </source>
</evidence>
<dbReference type="SUPFAM" id="SSF53335">
    <property type="entry name" value="S-adenosyl-L-methionine-dependent methyltransferases"/>
    <property type="match status" value="1"/>
</dbReference>
<dbReference type="InterPro" id="IPR048647">
    <property type="entry name" value="RlmA_N"/>
</dbReference>
<accession>A0ABP9FKX3</accession>
<keyword evidence="4" id="KW-1185">Reference proteome</keyword>
<evidence type="ECO:0000259" key="2">
    <source>
        <dbReference type="Pfam" id="PF21302"/>
    </source>
</evidence>
<dbReference type="EMBL" id="BAABLV010000041">
    <property type="protein sequence ID" value="GAA4907222.1"/>
    <property type="molecule type" value="Genomic_DNA"/>
</dbReference>
<keyword evidence="3" id="KW-0489">Methyltransferase</keyword>
<feature type="domain" description="23S rRNA (guanine(745)-N(1))-methyltransferase N-terminal" evidence="2">
    <location>
        <begin position="9"/>
        <end position="43"/>
    </location>
</feature>
<organism evidence="3 4">
    <name type="scientific">Tessaracoccus lubricantis</name>
    <dbReference type="NCBI Taxonomy" id="545543"/>
    <lineage>
        <taxon>Bacteria</taxon>
        <taxon>Bacillati</taxon>
        <taxon>Actinomycetota</taxon>
        <taxon>Actinomycetes</taxon>
        <taxon>Propionibacteriales</taxon>
        <taxon>Propionibacteriaceae</taxon>
        <taxon>Tessaracoccus</taxon>
    </lineage>
</organism>
<dbReference type="Proteomes" id="UP001501521">
    <property type="component" value="Unassembled WGS sequence"/>
</dbReference>
<keyword evidence="3" id="KW-0808">Transferase</keyword>
<name>A0ABP9FKX3_9ACTN</name>